<dbReference type="PANTHER" id="PTHR30055">
    <property type="entry name" value="HTH-TYPE TRANSCRIPTIONAL REGULATOR RUTR"/>
    <property type="match status" value="1"/>
</dbReference>
<dbReference type="GO" id="GO:0000976">
    <property type="term" value="F:transcription cis-regulatory region binding"/>
    <property type="evidence" value="ECO:0007669"/>
    <property type="project" value="TreeGrafter"/>
</dbReference>
<protein>
    <submittedName>
        <fullName evidence="4">TetR/AcrR family transcriptional regulator</fullName>
    </submittedName>
</protein>
<dbReference type="PROSITE" id="PS50977">
    <property type="entry name" value="HTH_TETR_2"/>
    <property type="match status" value="1"/>
</dbReference>
<organism evidence="4 5">
    <name type="scientific">Nocardia colli</name>
    <dbReference type="NCBI Taxonomy" id="2545717"/>
    <lineage>
        <taxon>Bacteria</taxon>
        <taxon>Bacillati</taxon>
        <taxon>Actinomycetota</taxon>
        <taxon>Actinomycetes</taxon>
        <taxon>Mycobacteriales</taxon>
        <taxon>Nocardiaceae</taxon>
        <taxon>Nocardia</taxon>
    </lineage>
</organism>
<dbReference type="GO" id="GO:0003700">
    <property type="term" value="F:DNA-binding transcription factor activity"/>
    <property type="evidence" value="ECO:0007669"/>
    <property type="project" value="TreeGrafter"/>
</dbReference>
<sequence>MSGRQTRLIIDRAPQEETVSARRERILDAARGVIVREGYAGVSMHAIARAAGVTRPGLYAEFGDRDEVFAALLDREKAKVVQMASTATPMIAPGADPADMVVGLAMDAVDIYLDLVLSAPQTWQLVLMTGDGLPAAAHDRIENGRNEIRQQLEAAISALAALREQQIDAELLSHAVLSAGETGARLALADGGAQRDAVARTLRWMVRRMTEAALAMEA</sequence>
<dbReference type="RefSeq" id="WP_150404672.1">
    <property type="nucleotide sequence ID" value="NZ_VXLC01000014.1"/>
</dbReference>
<evidence type="ECO:0000256" key="1">
    <source>
        <dbReference type="ARBA" id="ARBA00023125"/>
    </source>
</evidence>
<dbReference type="Gene3D" id="1.10.357.10">
    <property type="entry name" value="Tetracycline Repressor, domain 2"/>
    <property type="match status" value="1"/>
</dbReference>
<dbReference type="OrthoDB" id="4550691at2"/>
<dbReference type="InterPro" id="IPR001647">
    <property type="entry name" value="HTH_TetR"/>
</dbReference>
<reference evidence="4 5" key="1">
    <citation type="submission" date="2019-09" db="EMBL/GenBank/DDBJ databases">
        <authorList>
            <person name="Wang X."/>
        </authorList>
    </citation>
    <scope>NUCLEOTIDE SEQUENCE [LARGE SCALE GENOMIC DNA]</scope>
    <source>
        <strain evidence="4 5">CICC 11023</strain>
    </source>
</reference>
<dbReference type="Pfam" id="PF00440">
    <property type="entry name" value="TetR_N"/>
    <property type="match status" value="1"/>
</dbReference>
<evidence type="ECO:0000256" key="2">
    <source>
        <dbReference type="PROSITE-ProRule" id="PRU00335"/>
    </source>
</evidence>
<comment type="caution">
    <text evidence="4">The sequence shown here is derived from an EMBL/GenBank/DDBJ whole genome shotgun (WGS) entry which is preliminary data.</text>
</comment>
<feature type="DNA-binding region" description="H-T-H motif" evidence="2">
    <location>
        <begin position="43"/>
        <end position="62"/>
    </location>
</feature>
<dbReference type="PANTHER" id="PTHR30055:SF146">
    <property type="entry name" value="HTH-TYPE TRANSCRIPTIONAL DUAL REGULATOR CECR"/>
    <property type="match status" value="1"/>
</dbReference>
<dbReference type="Proteomes" id="UP000323876">
    <property type="component" value="Unassembled WGS sequence"/>
</dbReference>
<dbReference type="PRINTS" id="PR00455">
    <property type="entry name" value="HTHTETR"/>
</dbReference>
<feature type="domain" description="HTH tetR-type" evidence="3">
    <location>
        <begin position="20"/>
        <end position="80"/>
    </location>
</feature>
<gene>
    <name evidence="4" type="ORF">F3087_26195</name>
</gene>
<name>A0A5N0EC61_9NOCA</name>
<accession>A0A5N0EC61</accession>
<dbReference type="SUPFAM" id="SSF46689">
    <property type="entry name" value="Homeodomain-like"/>
    <property type="match status" value="1"/>
</dbReference>
<keyword evidence="5" id="KW-1185">Reference proteome</keyword>
<evidence type="ECO:0000313" key="4">
    <source>
        <dbReference type="EMBL" id="KAA8886099.1"/>
    </source>
</evidence>
<keyword evidence="1 2" id="KW-0238">DNA-binding</keyword>
<evidence type="ECO:0000313" key="5">
    <source>
        <dbReference type="Proteomes" id="UP000323876"/>
    </source>
</evidence>
<dbReference type="AlphaFoldDB" id="A0A5N0EC61"/>
<evidence type="ECO:0000259" key="3">
    <source>
        <dbReference type="PROSITE" id="PS50977"/>
    </source>
</evidence>
<proteinExistence type="predicted"/>
<dbReference type="InterPro" id="IPR009057">
    <property type="entry name" value="Homeodomain-like_sf"/>
</dbReference>
<dbReference type="EMBL" id="VXLC01000014">
    <property type="protein sequence ID" value="KAA8886099.1"/>
    <property type="molecule type" value="Genomic_DNA"/>
</dbReference>
<dbReference type="InterPro" id="IPR050109">
    <property type="entry name" value="HTH-type_TetR-like_transc_reg"/>
</dbReference>